<dbReference type="Proteomes" id="UP001186974">
    <property type="component" value="Unassembled WGS sequence"/>
</dbReference>
<feature type="non-terminal residue" evidence="1">
    <location>
        <position position="1"/>
    </location>
</feature>
<dbReference type="EMBL" id="JAWDJW010006261">
    <property type="protein sequence ID" value="KAK3065709.1"/>
    <property type="molecule type" value="Genomic_DNA"/>
</dbReference>
<protein>
    <submittedName>
        <fullName evidence="1">Uncharacterized protein</fullName>
    </submittedName>
</protein>
<accession>A0ACC3DDZ3</accession>
<comment type="caution">
    <text evidence="1">The sequence shown here is derived from an EMBL/GenBank/DDBJ whole genome shotgun (WGS) entry which is preliminary data.</text>
</comment>
<evidence type="ECO:0000313" key="2">
    <source>
        <dbReference type="Proteomes" id="UP001186974"/>
    </source>
</evidence>
<name>A0ACC3DDZ3_9PEZI</name>
<organism evidence="1 2">
    <name type="scientific">Coniosporium uncinatum</name>
    <dbReference type="NCBI Taxonomy" id="93489"/>
    <lineage>
        <taxon>Eukaryota</taxon>
        <taxon>Fungi</taxon>
        <taxon>Dikarya</taxon>
        <taxon>Ascomycota</taxon>
        <taxon>Pezizomycotina</taxon>
        <taxon>Dothideomycetes</taxon>
        <taxon>Dothideomycetes incertae sedis</taxon>
        <taxon>Coniosporium</taxon>
    </lineage>
</organism>
<gene>
    <name evidence="1" type="ORF">LTS18_002493</name>
</gene>
<feature type="non-terminal residue" evidence="1">
    <location>
        <position position="122"/>
    </location>
</feature>
<evidence type="ECO:0000313" key="1">
    <source>
        <dbReference type="EMBL" id="KAK3065709.1"/>
    </source>
</evidence>
<proteinExistence type="predicted"/>
<keyword evidence="2" id="KW-1185">Reference proteome</keyword>
<reference evidence="1" key="1">
    <citation type="submission" date="2024-09" db="EMBL/GenBank/DDBJ databases">
        <title>Black Yeasts Isolated from many extreme environments.</title>
        <authorList>
            <person name="Coleine C."/>
            <person name="Stajich J.E."/>
            <person name="Selbmann L."/>
        </authorList>
    </citation>
    <scope>NUCLEOTIDE SEQUENCE</scope>
    <source>
        <strain evidence="1">CCFEE 5737</strain>
    </source>
</reference>
<sequence>KKTTPNVRKILQSQKNIKNHLDDEAAMIALRQESQTQPSARSTAAKRKSLVALSSATPAPETTDSLQATQENVDPLLATKTLEPPSEAEIEALLSAPPLSYAAARAAPPDPNGPPQRYFCEQ</sequence>